<dbReference type="OrthoDB" id="5297032at2"/>
<dbReference type="Gene3D" id="3.30.300.90">
    <property type="entry name" value="BolA-like"/>
    <property type="match status" value="1"/>
</dbReference>
<comment type="similarity">
    <text evidence="1 2">Belongs to the BolA/IbaG family.</text>
</comment>
<name>A0A4P2VJR1_FLUSA</name>
<sequence>MLSHEVKKRIESGIAEAECLVSEFSGGTDHYSVIVISNAFEGQPALKRHRMIMELFKEEVDTGEVHALAIKAYTQKQWADEKQKHQPL</sequence>
<proteinExistence type="inferred from homology"/>
<dbReference type="PANTHER" id="PTHR46229:SF2">
    <property type="entry name" value="BOLA-LIKE PROTEIN 1"/>
    <property type="match status" value="1"/>
</dbReference>
<dbReference type="PANTHER" id="PTHR46229">
    <property type="entry name" value="BOLA TRANSCRIPTION REGULATOR"/>
    <property type="match status" value="1"/>
</dbReference>
<dbReference type="Pfam" id="PF01722">
    <property type="entry name" value="BolA"/>
    <property type="match status" value="1"/>
</dbReference>
<dbReference type="InterPro" id="IPR036065">
    <property type="entry name" value="BolA-like_sf"/>
</dbReference>
<evidence type="ECO:0000313" key="4">
    <source>
        <dbReference type="Proteomes" id="UP000291236"/>
    </source>
</evidence>
<evidence type="ECO:0000256" key="1">
    <source>
        <dbReference type="ARBA" id="ARBA00005578"/>
    </source>
</evidence>
<protein>
    <submittedName>
        <fullName evidence="3">BolA family transcriptional regulator</fullName>
    </submittedName>
</protein>
<dbReference type="InterPro" id="IPR002634">
    <property type="entry name" value="BolA"/>
</dbReference>
<dbReference type="Proteomes" id="UP000291236">
    <property type="component" value="Chromosome"/>
</dbReference>
<evidence type="ECO:0000256" key="2">
    <source>
        <dbReference type="RuleBase" id="RU003860"/>
    </source>
</evidence>
<dbReference type="SUPFAM" id="SSF82657">
    <property type="entry name" value="BolA-like"/>
    <property type="match status" value="1"/>
</dbReference>
<gene>
    <name evidence="3" type="ORF">JCM31447_19060</name>
</gene>
<dbReference type="KEGG" id="sbf:JCM31447_19060"/>
<reference evidence="3 4" key="1">
    <citation type="submission" date="2018-12" db="EMBL/GenBank/DDBJ databases">
        <title>Rubrispira sanarue gen. nov., sp., nov., a member of the order Silvanigrellales, isolated from a brackish lake in Hamamatsu Japan.</title>
        <authorList>
            <person name="Maejima Y."/>
            <person name="Iino T."/>
            <person name="Muraguchi Y."/>
            <person name="Fukuda K."/>
            <person name="Nojiri H."/>
            <person name="Ohkuma M."/>
            <person name="Moriuchi R."/>
            <person name="Dohra H."/>
            <person name="Kimbara K."/>
            <person name="Shintani M."/>
        </authorList>
    </citation>
    <scope>NUCLEOTIDE SEQUENCE [LARGE SCALE GENOMIC DNA]</scope>
    <source>
        <strain evidence="3 4">RF1110005</strain>
    </source>
</reference>
<organism evidence="3 4">
    <name type="scientific">Fluviispira sanaruensis</name>
    <dbReference type="NCBI Taxonomy" id="2493639"/>
    <lineage>
        <taxon>Bacteria</taxon>
        <taxon>Pseudomonadati</taxon>
        <taxon>Bdellovibrionota</taxon>
        <taxon>Oligoflexia</taxon>
        <taxon>Silvanigrellales</taxon>
        <taxon>Silvanigrellaceae</taxon>
        <taxon>Fluviispira</taxon>
    </lineage>
</organism>
<dbReference type="InterPro" id="IPR050961">
    <property type="entry name" value="BolA/IbaG_stress_morph_reg"/>
</dbReference>
<evidence type="ECO:0000313" key="3">
    <source>
        <dbReference type="EMBL" id="BBH53463.1"/>
    </source>
</evidence>
<dbReference type="PIRSF" id="PIRSF003113">
    <property type="entry name" value="BolA"/>
    <property type="match status" value="1"/>
</dbReference>
<dbReference type="EMBL" id="AP019368">
    <property type="protein sequence ID" value="BBH53463.1"/>
    <property type="molecule type" value="Genomic_DNA"/>
</dbReference>
<dbReference type="RefSeq" id="WP_130609337.1">
    <property type="nucleotide sequence ID" value="NZ_AP019368.1"/>
</dbReference>
<keyword evidence="4" id="KW-1185">Reference proteome</keyword>
<dbReference type="AlphaFoldDB" id="A0A4P2VJR1"/>
<accession>A0A4P2VJR1</accession>